<dbReference type="InterPro" id="IPR016166">
    <property type="entry name" value="FAD-bd_PCMH"/>
</dbReference>
<proteinExistence type="predicted"/>
<dbReference type="PROSITE" id="PS51387">
    <property type="entry name" value="FAD_PCMH"/>
    <property type="match status" value="1"/>
</dbReference>
<dbReference type="EMBL" id="CP054257">
    <property type="protein sequence ID" value="QTQ11981.1"/>
    <property type="molecule type" value="Genomic_DNA"/>
</dbReference>
<dbReference type="Proteomes" id="UP000671995">
    <property type="component" value="Chromosome"/>
</dbReference>
<dbReference type="Pfam" id="PF00941">
    <property type="entry name" value="FAD_binding_5"/>
    <property type="match status" value="1"/>
</dbReference>
<reference evidence="3" key="1">
    <citation type="submission" date="2020-05" db="EMBL/GenBank/DDBJ databases">
        <authorList>
            <person name="Zeng H."/>
            <person name="Chan Y.K."/>
            <person name="Watt R.M."/>
        </authorList>
    </citation>
    <scope>NUCLEOTIDE SEQUENCE</scope>
    <source>
        <strain evidence="3">ATCC 700773</strain>
    </source>
</reference>
<evidence type="ECO:0000259" key="2">
    <source>
        <dbReference type="PROSITE" id="PS51387"/>
    </source>
</evidence>
<evidence type="ECO:0000313" key="3">
    <source>
        <dbReference type="EMBL" id="QTQ11981.1"/>
    </source>
</evidence>
<dbReference type="RefSeq" id="WP_210116695.1">
    <property type="nucleotide sequence ID" value="NZ_CP054257.1"/>
</dbReference>
<organism evidence="3 4">
    <name type="scientific">Treponema parvum</name>
    <dbReference type="NCBI Taxonomy" id="138851"/>
    <lineage>
        <taxon>Bacteria</taxon>
        <taxon>Pseudomonadati</taxon>
        <taxon>Spirochaetota</taxon>
        <taxon>Spirochaetia</taxon>
        <taxon>Spirochaetales</taxon>
        <taxon>Treponemataceae</taxon>
        <taxon>Treponema</taxon>
    </lineage>
</organism>
<accession>A0A975EZV5</accession>
<name>A0A975EZV5_9SPIR</name>
<dbReference type="GO" id="GO:0005506">
    <property type="term" value="F:iron ion binding"/>
    <property type="evidence" value="ECO:0007669"/>
    <property type="project" value="InterPro"/>
</dbReference>
<evidence type="ECO:0000256" key="1">
    <source>
        <dbReference type="ARBA" id="ARBA00022505"/>
    </source>
</evidence>
<dbReference type="InterPro" id="IPR002346">
    <property type="entry name" value="Mopterin_DH_FAD-bd"/>
</dbReference>
<gene>
    <name evidence="3" type="ORF">HRI96_07120</name>
</gene>
<protein>
    <submittedName>
        <fullName evidence="3">FAD binding domain-containing protein</fullName>
    </submittedName>
</protein>
<dbReference type="PANTHER" id="PTHR11908:SF132">
    <property type="entry name" value="ALDEHYDE OXIDASE 1-RELATED"/>
    <property type="match status" value="1"/>
</dbReference>
<dbReference type="Gene3D" id="3.30.465.10">
    <property type="match status" value="1"/>
</dbReference>
<dbReference type="InterPro" id="IPR016169">
    <property type="entry name" value="FAD-bd_PCMH_sub2"/>
</dbReference>
<dbReference type="SUPFAM" id="SSF56176">
    <property type="entry name" value="FAD-binding/transporter-associated domain-like"/>
    <property type="match status" value="1"/>
</dbReference>
<sequence length="268" mass="29665">MDEDKIQVFSAETLNDIFYHIKTVAGLKITGSCTKTFPLPEKLLSTCSIKELTEITRKENYIETGAAVTLGKLASLGNSKLPKVLYEAITSIATPHIRNVATVGGNVCLFPVRGTLFAPLLALDAGFVLQNEEETLIVPAVKFLSVPDSHVLTKIRIPTEDWDISEFHRAGASHHLLETSSSYAFLANAENDILTKIRFAFSGLHTFRSISLENKIEGSRLPLEEKSVSDFIKDAGDEFDKIFEEGKDPSPVKKEFLRFVAYSLKKLS</sequence>
<dbReference type="InterPro" id="IPR016208">
    <property type="entry name" value="Ald_Oxase/xanthine_DH-like"/>
</dbReference>
<dbReference type="GO" id="GO:0016491">
    <property type="term" value="F:oxidoreductase activity"/>
    <property type="evidence" value="ECO:0007669"/>
    <property type="project" value="InterPro"/>
</dbReference>
<dbReference type="InterPro" id="IPR036318">
    <property type="entry name" value="FAD-bd_PCMH-like_sf"/>
</dbReference>
<dbReference type="GO" id="GO:0071949">
    <property type="term" value="F:FAD binding"/>
    <property type="evidence" value="ECO:0007669"/>
    <property type="project" value="InterPro"/>
</dbReference>
<dbReference type="PANTHER" id="PTHR11908">
    <property type="entry name" value="XANTHINE DEHYDROGENASE"/>
    <property type="match status" value="1"/>
</dbReference>
<reference evidence="3" key="2">
    <citation type="journal article" date="2021" name="Microbiol. Resour. Announc.">
        <title>Complete Genome Sequences of Three Human Oral Treponema parvum Isolates.</title>
        <authorList>
            <person name="Zeng H."/>
            <person name="Watt R.M."/>
        </authorList>
    </citation>
    <scope>NUCLEOTIDE SEQUENCE</scope>
    <source>
        <strain evidence="3">ATCC 700773</strain>
    </source>
</reference>
<keyword evidence="1" id="KW-0500">Molybdenum</keyword>
<feature type="domain" description="FAD-binding PCMH-type" evidence="2">
    <location>
        <begin position="1"/>
        <end position="162"/>
    </location>
</feature>
<dbReference type="AlphaFoldDB" id="A0A975EZV5"/>
<evidence type="ECO:0000313" key="4">
    <source>
        <dbReference type="Proteomes" id="UP000671995"/>
    </source>
</evidence>